<feature type="transmembrane region" description="Helical" evidence="1">
    <location>
        <begin position="20"/>
        <end position="37"/>
    </location>
</feature>
<keyword evidence="1" id="KW-0812">Transmembrane</keyword>
<keyword evidence="1" id="KW-1133">Transmembrane helix</keyword>
<dbReference type="EMBL" id="MT144562">
    <property type="protein sequence ID" value="QJA55044.1"/>
    <property type="molecule type" value="Genomic_DNA"/>
</dbReference>
<dbReference type="AlphaFoldDB" id="A0A6H2A5F6"/>
<keyword evidence="1" id="KW-0472">Membrane</keyword>
<name>A0A6H2A5F6_9ZZZZ</name>
<evidence type="ECO:0000256" key="1">
    <source>
        <dbReference type="SAM" id="Phobius"/>
    </source>
</evidence>
<sequence>MTEMPIVQLKRELNGSTQKWVIRTLLFLLIGMVSYNWNIMRSDLSVVQTAQAKYVGVDQYRLDCVKSESERMNNYRRTEKNVDRIEGLGKSINASIAIVINQLSEIKSQVARLEGRK</sequence>
<evidence type="ECO:0000313" key="2">
    <source>
        <dbReference type="EMBL" id="QJA55044.1"/>
    </source>
</evidence>
<organism evidence="2">
    <name type="scientific">viral metagenome</name>
    <dbReference type="NCBI Taxonomy" id="1070528"/>
    <lineage>
        <taxon>unclassified sequences</taxon>
        <taxon>metagenomes</taxon>
        <taxon>organismal metagenomes</taxon>
    </lineage>
</organism>
<accession>A0A6H2A5F6</accession>
<reference evidence="2" key="1">
    <citation type="submission" date="2020-03" db="EMBL/GenBank/DDBJ databases">
        <title>The deep terrestrial virosphere.</title>
        <authorList>
            <person name="Holmfeldt K."/>
            <person name="Nilsson E."/>
            <person name="Simone D."/>
            <person name="Lopez-Fernandez M."/>
            <person name="Wu X."/>
            <person name="de Brujin I."/>
            <person name="Lundin D."/>
            <person name="Andersson A."/>
            <person name="Bertilsson S."/>
            <person name="Dopson M."/>
        </authorList>
    </citation>
    <scope>NUCLEOTIDE SEQUENCE</scope>
    <source>
        <strain evidence="2">TM448A06528</strain>
    </source>
</reference>
<proteinExistence type="predicted"/>
<protein>
    <submittedName>
        <fullName evidence="2">Uncharacterized protein</fullName>
    </submittedName>
</protein>
<gene>
    <name evidence="2" type="ORF">TM448A06528_0004</name>
</gene>